<dbReference type="Pfam" id="PF00096">
    <property type="entry name" value="zf-C2H2"/>
    <property type="match status" value="1"/>
</dbReference>
<protein>
    <recommendedName>
        <fullName evidence="5">C2H2-type domain-containing protein</fullName>
    </recommendedName>
</protein>
<dbReference type="InterPro" id="IPR036236">
    <property type="entry name" value="Znf_C2H2_sf"/>
</dbReference>
<proteinExistence type="predicted"/>
<gene>
    <name evidence="6" type="ORF">BCR33DRAFT_772207</name>
</gene>
<dbReference type="GO" id="GO:0000978">
    <property type="term" value="F:RNA polymerase II cis-regulatory region sequence-specific DNA binding"/>
    <property type="evidence" value="ECO:0007669"/>
    <property type="project" value="TreeGrafter"/>
</dbReference>
<keyword evidence="1" id="KW-0479">Metal-binding</keyword>
<dbReference type="InterPro" id="IPR013087">
    <property type="entry name" value="Znf_C2H2_type"/>
</dbReference>
<evidence type="ECO:0000259" key="5">
    <source>
        <dbReference type="PROSITE" id="PS50157"/>
    </source>
</evidence>
<dbReference type="GO" id="GO:0000981">
    <property type="term" value="F:DNA-binding transcription factor activity, RNA polymerase II-specific"/>
    <property type="evidence" value="ECO:0007669"/>
    <property type="project" value="TreeGrafter"/>
</dbReference>
<keyword evidence="7" id="KW-1185">Reference proteome</keyword>
<dbReference type="PROSITE" id="PS00028">
    <property type="entry name" value="ZINC_FINGER_C2H2_1"/>
    <property type="match status" value="3"/>
</dbReference>
<evidence type="ECO:0000256" key="1">
    <source>
        <dbReference type="ARBA" id="ARBA00022723"/>
    </source>
</evidence>
<dbReference type="GO" id="GO:0008270">
    <property type="term" value="F:zinc ion binding"/>
    <property type="evidence" value="ECO:0007669"/>
    <property type="project" value="UniProtKB-KW"/>
</dbReference>
<dbReference type="Gene3D" id="3.30.160.60">
    <property type="entry name" value="Classic Zinc Finger"/>
    <property type="match status" value="3"/>
</dbReference>
<dbReference type="SMART" id="SM00355">
    <property type="entry name" value="ZnF_C2H2"/>
    <property type="match status" value="4"/>
</dbReference>
<evidence type="ECO:0000313" key="6">
    <source>
        <dbReference type="EMBL" id="ORY30310.1"/>
    </source>
</evidence>
<evidence type="ECO:0000256" key="2">
    <source>
        <dbReference type="ARBA" id="ARBA00022771"/>
    </source>
</evidence>
<dbReference type="Proteomes" id="UP000193642">
    <property type="component" value="Unassembled WGS sequence"/>
</dbReference>
<keyword evidence="2 4" id="KW-0863">Zinc-finger</keyword>
<reference evidence="6 7" key="1">
    <citation type="submission" date="2016-07" db="EMBL/GenBank/DDBJ databases">
        <title>Pervasive Adenine N6-methylation of Active Genes in Fungi.</title>
        <authorList>
            <consortium name="DOE Joint Genome Institute"/>
            <person name="Mondo S.J."/>
            <person name="Dannebaum R.O."/>
            <person name="Kuo R.C."/>
            <person name="Labutti K."/>
            <person name="Haridas S."/>
            <person name="Kuo A."/>
            <person name="Salamov A."/>
            <person name="Ahrendt S.R."/>
            <person name="Lipzen A."/>
            <person name="Sullivan W."/>
            <person name="Andreopoulos W.B."/>
            <person name="Clum A."/>
            <person name="Lindquist E."/>
            <person name="Daum C."/>
            <person name="Ramamoorthy G.K."/>
            <person name="Gryganskyi A."/>
            <person name="Culley D."/>
            <person name="Magnuson J.K."/>
            <person name="James T.Y."/>
            <person name="O'Malley M.A."/>
            <person name="Stajich J.E."/>
            <person name="Spatafora J.W."/>
            <person name="Visel A."/>
            <person name="Grigoriev I.V."/>
        </authorList>
    </citation>
    <scope>NUCLEOTIDE SEQUENCE [LARGE SCALE GENOMIC DNA]</scope>
    <source>
        <strain evidence="6 7">JEL800</strain>
    </source>
</reference>
<dbReference type="FunFam" id="3.30.160.60:FF:000446">
    <property type="entry name" value="Zinc finger protein"/>
    <property type="match status" value="1"/>
</dbReference>
<dbReference type="EMBL" id="MCGO01000083">
    <property type="protein sequence ID" value="ORY30310.1"/>
    <property type="molecule type" value="Genomic_DNA"/>
</dbReference>
<dbReference type="OrthoDB" id="3437960at2759"/>
<comment type="caution">
    <text evidence="6">The sequence shown here is derived from an EMBL/GenBank/DDBJ whole genome shotgun (WGS) entry which is preliminary data.</text>
</comment>
<feature type="domain" description="C2H2-type" evidence="5">
    <location>
        <begin position="286"/>
        <end position="314"/>
    </location>
</feature>
<dbReference type="STRING" id="329046.A0A1Y2B6Z9"/>
<dbReference type="AlphaFoldDB" id="A0A1Y2B6Z9"/>
<dbReference type="PANTHER" id="PTHR23235">
    <property type="entry name" value="KRUEPPEL-LIKE TRANSCRIPTION FACTOR"/>
    <property type="match status" value="1"/>
</dbReference>
<evidence type="ECO:0000256" key="3">
    <source>
        <dbReference type="ARBA" id="ARBA00022833"/>
    </source>
</evidence>
<dbReference type="PROSITE" id="PS50157">
    <property type="entry name" value="ZINC_FINGER_C2H2_2"/>
    <property type="match status" value="3"/>
</dbReference>
<accession>A0A1Y2B6Z9</accession>
<dbReference type="SUPFAM" id="SSF57667">
    <property type="entry name" value="beta-beta-alpha zinc fingers"/>
    <property type="match status" value="2"/>
</dbReference>
<sequence length="314" mass="34973">MEDCDSSISAIGSIDSGMATQDLYSPTSTLFDPHSPSPLSRQWQFEAVPHANSDPRSHEVFLGSFLDGMSFAFTPFPASVYPFHDTNQLLSMSFPEWSDSNEAVLLSGCQNCHTIQTPDLPSPKQELNDLTGSFTDTKDWPPMISDSSTATATDSKQNLNETVALTTPSDSTLYIRPTKRTSAPTDKKCHFPGCTRVFTKLANLNAHFATHTGIRDFKCRTCSATFTTKNRLVVHERVHTNEKPYTCGIPGCSYAARQKCALTSHMITHLTAKEKEALKERNQRTVPCDECGRLYKNQESLSQHVWKKHKKSTN</sequence>
<evidence type="ECO:0000256" key="4">
    <source>
        <dbReference type="PROSITE-ProRule" id="PRU00042"/>
    </source>
</evidence>
<feature type="domain" description="C2H2-type" evidence="5">
    <location>
        <begin position="217"/>
        <end position="244"/>
    </location>
</feature>
<feature type="domain" description="C2H2-type" evidence="5">
    <location>
        <begin position="187"/>
        <end position="216"/>
    </location>
</feature>
<name>A0A1Y2B6Z9_9FUNG</name>
<evidence type="ECO:0000313" key="7">
    <source>
        <dbReference type="Proteomes" id="UP000193642"/>
    </source>
</evidence>
<organism evidence="6 7">
    <name type="scientific">Rhizoclosmatium globosum</name>
    <dbReference type="NCBI Taxonomy" id="329046"/>
    <lineage>
        <taxon>Eukaryota</taxon>
        <taxon>Fungi</taxon>
        <taxon>Fungi incertae sedis</taxon>
        <taxon>Chytridiomycota</taxon>
        <taxon>Chytridiomycota incertae sedis</taxon>
        <taxon>Chytridiomycetes</taxon>
        <taxon>Chytridiales</taxon>
        <taxon>Chytriomycetaceae</taxon>
        <taxon>Rhizoclosmatium</taxon>
    </lineage>
</organism>
<keyword evidence="3" id="KW-0862">Zinc</keyword>
<dbReference type="PANTHER" id="PTHR23235:SF120">
    <property type="entry name" value="KRUPPEL-LIKE FACTOR 15"/>
    <property type="match status" value="1"/>
</dbReference>